<dbReference type="eggNOG" id="COG4737">
    <property type="taxonomic scope" value="Bacteria"/>
</dbReference>
<reference evidence="1 2" key="1">
    <citation type="submission" date="2008-10" db="EMBL/GenBank/DDBJ databases">
        <title>Draft genome sequence of Desulvovibrio piger (ATCC 29098).</title>
        <authorList>
            <person name="Sudarsanam P."/>
            <person name="Ley R."/>
            <person name="Guruge J."/>
            <person name="Turnbaugh P.J."/>
            <person name="Mahowald M."/>
            <person name="Liep D."/>
            <person name="Gordon J."/>
        </authorList>
    </citation>
    <scope>NUCLEOTIDE SEQUENCE [LARGE SCALE GENOMIC DNA]</scope>
    <source>
        <strain evidence="1 2">ATCC 29098</strain>
    </source>
</reference>
<dbReference type="RefSeq" id="WP_006007157.1">
    <property type="nucleotide sequence ID" value="NZ_DS996359.1"/>
</dbReference>
<gene>
    <name evidence="1" type="ORF">DESPIG_01955</name>
</gene>
<dbReference type="PIRSF" id="PIRSF039032">
    <property type="entry name" value="HigB-2"/>
    <property type="match status" value="1"/>
</dbReference>
<organism evidence="1 2">
    <name type="scientific">Desulfovibrio piger ATCC 29098</name>
    <dbReference type="NCBI Taxonomy" id="411464"/>
    <lineage>
        <taxon>Bacteria</taxon>
        <taxon>Pseudomonadati</taxon>
        <taxon>Thermodesulfobacteriota</taxon>
        <taxon>Desulfovibrionia</taxon>
        <taxon>Desulfovibrionales</taxon>
        <taxon>Desulfovibrionaceae</taxon>
        <taxon>Desulfovibrio</taxon>
    </lineage>
</organism>
<dbReference type="InterPro" id="IPR009387">
    <property type="entry name" value="HigB-2"/>
</dbReference>
<accession>B6WV40</accession>
<comment type="caution">
    <text evidence="1">The sequence shown here is derived from an EMBL/GenBank/DDBJ whole genome shotgun (WGS) entry which is preliminary data.</text>
</comment>
<dbReference type="Proteomes" id="UP000003676">
    <property type="component" value="Unassembled WGS sequence"/>
</dbReference>
<name>B6WV40_9BACT</name>
<proteinExistence type="predicted"/>
<reference evidence="1 2" key="2">
    <citation type="submission" date="2008-10" db="EMBL/GenBank/DDBJ databases">
        <authorList>
            <person name="Fulton L."/>
            <person name="Clifton S."/>
            <person name="Fulton B."/>
            <person name="Xu J."/>
            <person name="Minx P."/>
            <person name="Pepin K.H."/>
            <person name="Johnson M."/>
            <person name="Bhonagiri V."/>
            <person name="Nash W.E."/>
            <person name="Mardis E.R."/>
            <person name="Wilson R.K."/>
        </authorList>
    </citation>
    <scope>NUCLEOTIDE SEQUENCE [LARGE SCALE GENOMIC DNA]</scope>
    <source>
        <strain evidence="1 2">ATCC 29098</strain>
    </source>
</reference>
<sequence length="111" mass="12484">MTVIETPAFLRRAKGILSEAERADLVAYLAEHPDSGKVMEGTGGVRKLRWAREGEGKSGGYRVIYYFHSERIPLFALLIYGKNEKANLTQAEKNDMRRLTALLAAYGRQKP</sequence>
<evidence type="ECO:0000313" key="2">
    <source>
        <dbReference type="Proteomes" id="UP000003676"/>
    </source>
</evidence>
<dbReference type="HOGENOM" id="CLU_110687_1_0_7"/>
<protein>
    <submittedName>
        <fullName evidence="1">Toxin-antitoxin system, toxin component, RelE family</fullName>
    </submittedName>
</protein>
<dbReference type="Pfam" id="PF06296">
    <property type="entry name" value="RelE"/>
    <property type="match status" value="1"/>
</dbReference>
<dbReference type="EMBL" id="ABXU01000061">
    <property type="protein sequence ID" value="EEB33089.1"/>
    <property type="molecule type" value="Genomic_DNA"/>
</dbReference>
<evidence type="ECO:0000313" key="1">
    <source>
        <dbReference type="EMBL" id="EEB33089.1"/>
    </source>
</evidence>
<dbReference type="AlphaFoldDB" id="B6WV40"/>